<keyword evidence="1" id="KW-0805">Transcription regulation</keyword>
<dbReference type="SMART" id="SM00342">
    <property type="entry name" value="HTH_ARAC"/>
    <property type="match status" value="1"/>
</dbReference>
<sequence length="330" mass="36705">MPIRPEPRTECRFSRQFCEDAAVYSSCERIAMFLTRHRDENATLVSLIKPLATRSGFVSTLLPQVRVVSACEAVARMPQIYEPSLMVIAQGSKLAYLGQRTLEYGAGHYLVQALSVPFECETFASDEEPLLGVAISIDRAVLGELVLAMGLDPQRSAVPQTPESMTSAVLDDEMRQAVERLLRCLHDPMECRIMGPARLREVLFAALRGPQAGVLRALVEQQGQFARVAASLSHLHEHFAEPLSVETLARCANMSASTFHEHFKRSTLLSPVQYLKRLRLLRAQQLLLSEGLGVAQVAERVGYQSTSQFSREYKRYFERSPGHEGAATVS</sequence>
<proteinExistence type="predicted"/>
<organism evidence="5 6">
    <name type="scientific">Pseudomonas taetrolens</name>
    <dbReference type="NCBI Taxonomy" id="47884"/>
    <lineage>
        <taxon>Bacteria</taxon>
        <taxon>Pseudomonadati</taxon>
        <taxon>Pseudomonadota</taxon>
        <taxon>Gammaproteobacteria</taxon>
        <taxon>Pseudomonadales</taxon>
        <taxon>Pseudomonadaceae</taxon>
        <taxon>Pseudomonas</taxon>
    </lineage>
</organism>
<dbReference type="InterPro" id="IPR018062">
    <property type="entry name" value="HTH_AraC-typ_CS"/>
</dbReference>
<dbReference type="EMBL" id="FNRS01000001">
    <property type="protein sequence ID" value="SEB87245.1"/>
    <property type="molecule type" value="Genomic_DNA"/>
</dbReference>
<dbReference type="InterPro" id="IPR018060">
    <property type="entry name" value="HTH_AraC"/>
</dbReference>
<dbReference type="PROSITE" id="PS01124">
    <property type="entry name" value="HTH_ARAC_FAMILY_2"/>
    <property type="match status" value="1"/>
</dbReference>
<evidence type="ECO:0000256" key="3">
    <source>
        <dbReference type="ARBA" id="ARBA00023163"/>
    </source>
</evidence>
<dbReference type="InterPro" id="IPR009594">
    <property type="entry name" value="Tscrpt_reg_HTH_AraC_N"/>
</dbReference>
<evidence type="ECO:0000256" key="2">
    <source>
        <dbReference type="ARBA" id="ARBA00023125"/>
    </source>
</evidence>
<comment type="caution">
    <text evidence="5">The sequence shown here is derived from an EMBL/GenBank/DDBJ whole genome shotgun (WGS) entry which is preliminary data.</text>
</comment>
<feature type="domain" description="HTH araC/xylS-type" evidence="4">
    <location>
        <begin position="229"/>
        <end position="327"/>
    </location>
</feature>
<dbReference type="Gene3D" id="1.10.10.60">
    <property type="entry name" value="Homeodomain-like"/>
    <property type="match status" value="2"/>
</dbReference>
<dbReference type="GO" id="GO:0003677">
    <property type="term" value="F:DNA binding"/>
    <property type="evidence" value="ECO:0007669"/>
    <property type="project" value="UniProtKB-KW"/>
</dbReference>
<protein>
    <submittedName>
        <fullName evidence="5">AraC-type DNA-binding protein</fullName>
    </submittedName>
</protein>
<accession>A0A1H4MXP0</accession>
<dbReference type="PANTHER" id="PTHR43436:SF2">
    <property type="entry name" value="ARAC_XYLS FAMILY TRANSCRIPTIONAL REGULATOR"/>
    <property type="match status" value="1"/>
</dbReference>
<evidence type="ECO:0000313" key="6">
    <source>
        <dbReference type="Proteomes" id="UP000183155"/>
    </source>
</evidence>
<dbReference type="Pfam" id="PF06719">
    <property type="entry name" value="AraC_N"/>
    <property type="match status" value="1"/>
</dbReference>
<dbReference type="SUPFAM" id="SSF46689">
    <property type="entry name" value="Homeodomain-like"/>
    <property type="match status" value="2"/>
</dbReference>
<evidence type="ECO:0000313" key="5">
    <source>
        <dbReference type="EMBL" id="SEB87245.1"/>
    </source>
</evidence>
<name>A0A1H4MXP0_PSETA</name>
<evidence type="ECO:0000259" key="4">
    <source>
        <dbReference type="PROSITE" id="PS01124"/>
    </source>
</evidence>
<reference evidence="5 6" key="1">
    <citation type="submission" date="2016-10" db="EMBL/GenBank/DDBJ databases">
        <authorList>
            <person name="Varghese N."/>
            <person name="Submissions S."/>
        </authorList>
    </citation>
    <scope>NUCLEOTIDE SEQUENCE [LARGE SCALE GENOMIC DNA]</scope>
    <source>
        <strain evidence="5 6">BS3652</strain>
    </source>
</reference>
<dbReference type="PANTHER" id="PTHR43436">
    <property type="entry name" value="ARAC-FAMILY TRANSCRIPTIONAL REGULATOR"/>
    <property type="match status" value="1"/>
</dbReference>
<keyword evidence="3" id="KW-0804">Transcription</keyword>
<dbReference type="Proteomes" id="UP000183155">
    <property type="component" value="Unassembled WGS sequence"/>
</dbReference>
<evidence type="ECO:0000256" key="1">
    <source>
        <dbReference type="ARBA" id="ARBA00023015"/>
    </source>
</evidence>
<keyword evidence="2 5" id="KW-0238">DNA-binding</keyword>
<dbReference type="PROSITE" id="PS00041">
    <property type="entry name" value="HTH_ARAC_FAMILY_1"/>
    <property type="match status" value="1"/>
</dbReference>
<keyword evidence="6" id="KW-1185">Reference proteome</keyword>
<dbReference type="InterPro" id="IPR009057">
    <property type="entry name" value="Homeodomain-like_sf"/>
</dbReference>
<dbReference type="Pfam" id="PF12833">
    <property type="entry name" value="HTH_18"/>
    <property type="match status" value="1"/>
</dbReference>
<gene>
    <name evidence="5" type="ORF">SAMN04490203_1349</name>
</gene>